<dbReference type="Proteomes" id="UP001256588">
    <property type="component" value="Unassembled WGS sequence"/>
</dbReference>
<dbReference type="PANTHER" id="PTHR43245:SF51">
    <property type="entry name" value="SHORT CHAIN DEHYDROGENASE_REDUCTASE FAMILY 42E, MEMBER 2"/>
    <property type="match status" value="1"/>
</dbReference>
<gene>
    <name evidence="2" type="ORF">J2W68_002934</name>
</gene>
<reference evidence="2 3" key="1">
    <citation type="submission" date="2023-07" db="EMBL/GenBank/DDBJ databases">
        <title>Sorghum-associated microbial communities from plants grown in Nebraska, USA.</title>
        <authorList>
            <person name="Schachtman D."/>
        </authorList>
    </citation>
    <scope>NUCLEOTIDE SEQUENCE [LARGE SCALE GENOMIC DNA]</scope>
    <source>
        <strain evidence="2 3">4099</strain>
    </source>
</reference>
<dbReference type="PANTHER" id="PTHR43245">
    <property type="entry name" value="BIFUNCTIONAL POLYMYXIN RESISTANCE PROTEIN ARNA"/>
    <property type="match status" value="1"/>
</dbReference>
<proteinExistence type="predicted"/>
<dbReference type="Gene3D" id="3.40.50.720">
    <property type="entry name" value="NAD(P)-binding Rossmann-like Domain"/>
    <property type="match status" value="2"/>
</dbReference>
<dbReference type="InterPro" id="IPR001509">
    <property type="entry name" value="Epimerase_deHydtase"/>
</dbReference>
<dbReference type="EMBL" id="JAVDWO010000013">
    <property type="protein sequence ID" value="MDR7194192.1"/>
    <property type="molecule type" value="Genomic_DNA"/>
</dbReference>
<evidence type="ECO:0000313" key="3">
    <source>
        <dbReference type="Proteomes" id="UP001256588"/>
    </source>
</evidence>
<protein>
    <submittedName>
        <fullName evidence="2">Nucleoside-diphosphate-sugar epimerase</fullName>
    </submittedName>
</protein>
<dbReference type="Pfam" id="PF01370">
    <property type="entry name" value="Epimerase"/>
    <property type="match status" value="1"/>
</dbReference>
<dbReference type="SUPFAM" id="SSF51735">
    <property type="entry name" value="NAD(P)-binding Rossmann-fold domains"/>
    <property type="match status" value="1"/>
</dbReference>
<feature type="domain" description="NAD-dependent epimerase/dehydratase" evidence="1">
    <location>
        <begin position="130"/>
        <end position="204"/>
    </location>
</feature>
<keyword evidence="3" id="KW-1185">Reference proteome</keyword>
<accession>A0ABU1XZJ5</accession>
<evidence type="ECO:0000313" key="2">
    <source>
        <dbReference type="EMBL" id="MDR7194192.1"/>
    </source>
</evidence>
<dbReference type="RefSeq" id="WP_310237104.1">
    <property type="nucleotide sequence ID" value="NZ_JAVDWO010000013.1"/>
</dbReference>
<organism evidence="2 3">
    <name type="scientific">Luteimonas terrae</name>
    <dbReference type="NCBI Taxonomy" id="1530191"/>
    <lineage>
        <taxon>Bacteria</taxon>
        <taxon>Pseudomonadati</taxon>
        <taxon>Pseudomonadota</taxon>
        <taxon>Gammaproteobacteria</taxon>
        <taxon>Lysobacterales</taxon>
        <taxon>Lysobacteraceae</taxon>
        <taxon>Luteimonas</taxon>
    </lineage>
</organism>
<dbReference type="InterPro" id="IPR036291">
    <property type="entry name" value="NAD(P)-bd_dom_sf"/>
</dbReference>
<sequence length="296" mass="31134">MTSHPASVSARPRRALVFGASGAIGASLLTRLLEAGWSVDALSRAPQAAGPALRWHAGAFAAMPDTLPARVDAIFSCGPLDLFSLWYADVAIDCPRVVAFGSTSDATKQAASDPGERELAMRLRTSGERVFAAAAARGAAATLLRPTLVYGSGRDRNLSRIVELARRSGVFVLPADARGRRQPVHVDDLATAAQAAVDAPAAHGQAFALPGGETLDYRTMVARTLACLQPAPRLLVVPGPLFDAALWAAHRAGRLHGLPPGAVARMREDLVFDPTPAHEAFGYAPRTFDPDATMFA</sequence>
<comment type="caution">
    <text evidence="2">The sequence shown here is derived from an EMBL/GenBank/DDBJ whole genome shotgun (WGS) entry which is preliminary data.</text>
</comment>
<dbReference type="InterPro" id="IPR050177">
    <property type="entry name" value="Lipid_A_modif_metabolic_enz"/>
</dbReference>
<name>A0ABU1XZJ5_9GAMM</name>
<evidence type="ECO:0000259" key="1">
    <source>
        <dbReference type="Pfam" id="PF01370"/>
    </source>
</evidence>